<protein>
    <submittedName>
        <fullName evidence="2">Uncharacterized protein</fullName>
    </submittedName>
</protein>
<dbReference type="AlphaFoldDB" id="A0AAE0N4S9"/>
<sequence>MLAHDSNIPSLPGGMLSSREKFGVHALLAFFSTRVLRGGPKILLHLAACLAVFILIVRFVPHQGLSAVAAGTTTTIWRGWATDETPDETTPAAHTASPLADAYAHGGSSKDGSASRLRIVVFGADDIAMPTPVRGLEKETSRGWTEVLCQELECSQYQSFVPAADNSTHAMVSNSIYDAAVEHLMNETWGNHSPGRNYGFQADEFPVVSLPDLSNQVSAFLATRTPSTRPDETLWVFTFGTWDVWALASMPLNISGTVIELLADSVFNEAERLYHSALDKGSVAWSGVAGQQRDGCATAKRNAYPDNTNPETDMKGRRADRFSIMIPTLFDPSLTPGWDLARPALSAVHSKAEQLRNAAALTGKWNSRLAENLHDWVRGPGGGYTTPQGQDDPSATASLLDRIASRNKYPLRDAILHDQAGFVLDAVVERQLRDGGMADTTNPNAQPEAEVYRHVRTPCVLGGAPCEAPHQHLFLTPFKVGSRAVADLGRRAAGMVRRGETLRANWAASGGASSWAS</sequence>
<reference evidence="2" key="2">
    <citation type="submission" date="2023-06" db="EMBL/GenBank/DDBJ databases">
        <authorList>
            <consortium name="Lawrence Berkeley National Laboratory"/>
            <person name="Haridas S."/>
            <person name="Hensen N."/>
            <person name="Bonometti L."/>
            <person name="Westerberg I."/>
            <person name="Brannstrom I.O."/>
            <person name="Guillou S."/>
            <person name="Cros-Aarteil S."/>
            <person name="Calhoun S."/>
            <person name="Kuo A."/>
            <person name="Mondo S."/>
            <person name="Pangilinan J."/>
            <person name="Riley R."/>
            <person name="Labutti K."/>
            <person name="Andreopoulos B."/>
            <person name="Lipzen A."/>
            <person name="Chen C."/>
            <person name="Yanf M."/>
            <person name="Daum C."/>
            <person name="Ng V."/>
            <person name="Clum A."/>
            <person name="Steindorff A."/>
            <person name="Ohm R."/>
            <person name="Martin F."/>
            <person name="Silar P."/>
            <person name="Natvig D."/>
            <person name="Lalanne C."/>
            <person name="Gautier V."/>
            <person name="Ament-Velasquez S.L."/>
            <person name="Kruys A."/>
            <person name="Hutchinson M.I."/>
            <person name="Powell A.J."/>
            <person name="Barry K."/>
            <person name="Miller A.N."/>
            <person name="Grigoriev I.V."/>
            <person name="Debuchy R."/>
            <person name="Gladieux P."/>
            <person name="Thoren M.H."/>
            <person name="Johannesson H."/>
        </authorList>
    </citation>
    <scope>NUCLEOTIDE SEQUENCE</scope>
    <source>
        <strain evidence="2">CBS 958.72</strain>
    </source>
</reference>
<comment type="caution">
    <text evidence="2">The sequence shown here is derived from an EMBL/GenBank/DDBJ whole genome shotgun (WGS) entry which is preliminary data.</text>
</comment>
<keyword evidence="1" id="KW-0472">Membrane</keyword>
<name>A0AAE0N4S9_9PEZI</name>
<accession>A0AAE0N4S9</accession>
<organism evidence="2 3">
    <name type="scientific">Lasiosphaeria ovina</name>
    <dbReference type="NCBI Taxonomy" id="92902"/>
    <lineage>
        <taxon>Eukaryota</taxon>
        <taxon>Fungi</taxon>
        <taxon>Dikarya</taxon>
        <taxon>Ascomycota</taxon>
        <taxon>Pezizomycotina</taxon>
        <taxon>Sordariomycetes</taxon>
        <taxon>Sordariomycetidae</taxon>
        <taxon>Sordariales</taxon>
        <taxon>Lasiosphaeriaceae</taxon>
        <taxon>Lasiosphaeria</taxon>
    </lineage>
</organism>
<evidence type="ECO:0000313" key="3">
    <source>
        <dbReference type="Proteomes" id="UP001287356"/>
    </source>
</evidence>
<reference evidence="2" key="1">
    <citation type="journal article" date="2023" name="Mol. Phylogenet. Evol.">
        <title>Genome-scale phylogeny and comparative genomics of the fungal order Sordariales.</title>
        <authorList>
            <person name="Hensen N."/>
            <person name="Bonometti L."/>
            <person name="Westerberg I."/>
            <person name="Brannstrom I.O."/>
            <person name="Guillou S."/>
            <person name="Cros-Aarteil S."/>
            <person name="Calhoun S."/>
            <person name="Haridas S."/>
            <person name="Kuo A."/>
            <person name="Mondo S."/>
            <person name="Pangilinan J."/>
            <person name="Riley R."/>
            <person name="LaButti K."/>
            <person name="Andreopoulos B."/>
            <person name="Lipzen A."/>
            <person name="Chen C."/>
            <person name="Yan M."/>
            <person name="Daum C."/>
            <person name="Ng V."/>
            <person name="Clum A."/>
            <person name="Steindorff A."/>
            <person name="Ohm R.A."/>
            <person name="Martin F."/>
            <person name="Silar P."/>
            <person name="Natvig D.O."/>
            <person name="Lalanne C."/>
            <person name="Gautier V."/>
            <person name="Ament-Velasquez S.L."/>
            <person name="Kruys A."/>
            <person name="Hutchinson M.I."/>
            <person name="Powell A.J."/>
            <person name="Barry K."/>
            <person name="Miller A.N."/>
            <person name="Grigoriev I.V."/>
            <person name="Debuchy R."/>
            <person name="Gladieux P."/>
            <person name="Hiltunen Thoren M."/>
            <person name="Johannesson H."/>
        </authorList>
    </citation>
    <scope>NUCLEOTIDE SEQUENCE</scope>
    <source>
        <strain evidence="2">CBS 958.72</strain>
    </source>
</reference>
<keyword evidence="3" id="KW-1185">Reference proteome</keyword>
<keyword evidence="1" id="KW-0812">Transmembrane</keyword>
<evidence type="ECO:0000256" key="1">
    <source>
        <dbReference type="SAM" id="Phobius"/>
    </source>
</evidence>
<evidence type="ECO:0000313" key="2">
    <source>
        <dbReference type="EMBL" id="KAK3370766.1"/>
    </source>
</evidence>
<keyword evidence="1" id="KW-1133">Transmembrane helix</keyword>
<dbReference type="Proteomes" id="UP001287356">
    <property type="component" value="Unassembled WGS sequence"/>
</dbReference>
<proteinExistence type="predicted"/>
<gene>
    <name evidence="2" type="ORF">B0T24DRAFT_299281</name>
</gene>
<feature type="transmembrane region" description="Helical" evidence="1">
    <location>
        <begin position="42"/>
        <end position="60"/>
    </location>
</feature>
<dbReference type="EMBL" id="JAULSN010000005">
    <property type="protein sequence ID" value="KAK3370766.1"/>
    <property type="molecule type" value="Genomic_DNA"/>
</dbReference>